<dbReference type="SUPFAM" id="SSF53448">
    <property type="entry name" value="Nucleotide-diphospho-sugar transferases"/>
    <property type="match status" value="1"/>
</dbReference>
<dbReference type="Pfam" id="PF00535">
    <property type="entry name" value="Glycos_transf_2"/>
    <property type="match status" value="1"/>
</dbReference>
<dbReference type="EMBL" id="PXOQ01000007">
    <property type="protein sequence ID" value="PSG90251.1"/>
    <property type="molecule type" value="Genomic_DNA"/>
</dbReference>
<sequence>MKQPLVSIITPMFNSASFIADCIKSIQSQSYKNWELYLIDDASTDQTLQIVQPFIESDTRIILIKNAINSGAAVARNLGISYASGDFIAFLDADDLWLPNKLEIQVSVLLNSQCEVCFSSYYQINESGTKKVALINALPKLTYSKLLKSNYIGNLTGIYSVKSLGKITSPNLRKRQDWLLWLQALKVSKHPAIGVLEPLAHYRVRSQSISANKLGLVKYNYWVYKKGLNFTTLQSVWRTTVFLIEHVFIKTRFIKKLD</sequence>
<feature type="domain" description="Glycosyltransferase 2-like" evidence="1">
    <location>
        <begin position="7"/>
        <end position="137"/>
    </location>
</feature>
<dbReference type="GO" id="GO:0016758">
    <property type="term" value="F:hexosyltransferase activity"/>
    <property type="evidence" value="ECO:0007669"/>
    <property type="project" value="UniProtKB-ARBA"/>
</dbReference>
<reference evidence="2 3" key="1">
    <citation type="submission" date="2018-03" db="EMBL/GenBank/DDBJ databases">
        <title>Mesoflavibacter sp. HG37 and Mesoflavibacter sp. HG96 sp.nov., two marine bacteria isolated from seawater of Western Pacific Ocean.</title>
        <authorList>
            <person name="Cheng H."/>
            <person name="Wu Y.-H."/>
            <person name="Guo L.-L."/>
            <person name="Xu X.-W."/>
        </authorList>
    </citation>
    <scope>NUCLEOTIDE SEQUENCE [LARGE SCALE GENOMIC DNA]</scope>
    <source>
        <strain evidence="2 3">KCTC 32269</strain>
    </source>
</reference>
<dbReference type="OrthoDB" id="9815829at2"/>
<accession>A0A2T1NCT3</accession>
<keyword evidence="2" id="KW-0808">Transferase</keyword>
<comment type="caution">
    <text evidence="2">The sequence shown here is derived from an EMBL/GenBank/DDBJ whole genome shotgun (WGS) entry which is preliminary data.</text>
</comment>
<protein>
    <submittedName>
        <fullName evidence="2">Glycosyl transferase</fullName>
    </submittedName>
</protein>
<organism evidence="2 3">
    <name type="scientific">Aurantibacter aestuarii</name>
    <dbReference type="NCBI Taxonomy" id="1266046"/>
    <lineage>
        <taxon>Bacteria</taxon>
        <taxon>Pseudomonadati</taxon>
        <taxon>Bacteroidota</taxon>
        <taxon>Flavobacteriia</taxon>
        <taxon>Flavobacteriales</taxon>
        <taxon>Flavobacteriaceae</taxon>
        <taxon>Aurantibacter</taxon>
    </lineage>
</organism>
<name>A0A2T1NCT3_9FLAO</name>
<dbReference type="PANTHER" id="PTHR22916:SF3">
    <property type="entry name" value="UDP-GLCNAC:BETAGAL BETA-1,3-N-ACETYLGLUCOSAMINYLTRANSFERASE-LIKE PROTEIN 1"/>
    <property type="match status" value="1"/>
</dbReference>
<evidence type="ECO:0000313" key="2">
    <source>
        <dbReference type="EMBL" id="PSG90251.1"/>
    </source>
</evidence>
<dbReference type="RefSeq" id="WP_106462391.1">
    <property type="nucleotide sequence ID" value="NZ_PXOQ01000007.1"/>
</dbReference>
<dbReference type="Proteomes" id="UP000238426">
    <property type="component" value="Unassembled WGS sequence"/>
</dbReference>
<dbReference type="AlphaFoldDB" id="A0A2T1NCT3"/>
<evidence type="ECO:0000313" key="3">
    <source>
        <dbReference type="Proteomes" id="UP000238426"/>
    </source>
</evidence>
<dbReference type="CDD" id="cd00761">
    <property type="entry name" value="Glyco_tranf_GTA_type"/>
    <property type="match status" value="1"/>
</dbReference>
<keyword evidence="3" id="KW-1185">Reference proteome</keyword>
<dbReference type="InterPro" id="IPR001173">
    <property type="entry name" value="Glyco_trans_2-like"/>
</dbReference>
<proteinExistence type="predicted"/>
<dbReference type="InterPro" id="IPR029044">
    <property type="entry name" value="Nucleotide-diphossugar_trans"/>
</dbReference>
<dbReference type="Gene3D" id="3.90.550.10">
    <property type="entry name" value="Spore Coat Polysaccharide Biosynthesis Protein SpsA, Chain A"/>
    <property type="match status" value="1"/>
</dbReference>
<gene>
    <name evidence="2" type="ORF">C7H52_02935</name>
</gene>
<dbReference type="PANTHER" id="PTHR22916">
    <property type="entry name" value="GLYCOSYLTRANSFERASE"/>
    <property type="match status" value="1"/>
</dbReference>
<evidence type="ECO:0000259" key="1">
    <source>
        <dbReference type="Pfam" id="PF00535"/>
    </source>
</evidence>